<gene>
    <name evidence="2" type="ORF">C8F04DRAFT_1198699</name>
</gene>
<dbReference type="AlphaFoldDB" id="A0AAD6S0N6"/>
<evidence type="ECO:0000313" key="2">
    <source>
        <dbReference type="EMBL" id="KAJ7018659.1"/>
    </source>
</evidence>
<feature type="compositionally biased region" description="Pro residues" evidence="1">
    <location>
        <begin position="25"/>
        <end position="36"/>
    </location>
</feature>
<keyword evidence="3" id="KW-1185">Reference proteome</keyword>
<evidence type="ECO:0000313" key="3">
    <source>
        <dbReference type="Proteomes" id="UP001218188"/>
    </source>
</evidence>
<dbReference type="Proteomes" id="UP001218188">
    <property type="component" value="Unassembled WGS sequence"/>
</dbReference>
<organism evidence="2 3">
    <name type="scientific">Mycena alexandri</name>
    <dbReference type="NCBI Taxonomy" id="1745969"/>
    <lineage>
        <taxon>Eukaryota</taxon>
        <taxon>Fungi</taxon>
        <taxon>Dikarya</taxon>
        <taxon>Basidiomycota</taxon>
        <taxon>Agaricomycotina</taxon>
        <taxon>Agaricomycetes</taxon>
        <taxon>Agaricomycetidae</taxon>
        <taxon>Agaricales</taxon>
        <taxon>Marasmiineae</taxon>
        <taxon>Mycenaceae</taxon>
        <taxon>Mycena</taxon>
    </lineage>
</organism>
<sequence length="733" mass="78777">MRENSRILLYLDALDYILYGRRDPPLPPPPLPPPAAFPQLSPLNSRAPSPAPGSPPPTRAVLRDRSPTPSAPPAKRKRRPSTSGPPPTRGVIIDGSLPPSTPPIKRRRGHPGIAAAADALRPRGRSIRLIAWIRDNTPPVQVDVPLSNGQFRLSDHKVLLGSMNPPVEHGTALQNFVREGDDGIWRDIGWGTNISIGEATQVVLRYKGVEDLKNWELHNERTASQNFVNVQGVNIAASGCFQVKIAHLGLDTWPRLDSKARALTGAPMDRAVCTRGRDCSKSLTQLKFTDLNRRDVGLAYDLPHHTLNILGPENAKPNVDARVIDLNLRDGGLAYDLPHHTLESLSSANTKPAVDARGLKDLNLHDGGLAYDLPHHTLESLSSANTKPAVDARGLKDLNLHDGGLGYDLLHHTLESLSSANTKPAVDARGLKDLNLHDGGLAGDFPHHTLNVLGPANAKPNVDARGGGGGGGVFSASSGKSTFLATPPRVWDRRTRDKRAILYFTHEVNNNMTLRGGVWETRRDNRSTDAYRWVSAEERKKTGNLHANARLANGVDEGVESADEGAEGAPDVLETPILAAERSAGASHLKPRWDKCSGKALRGKKMKEKGLTKAVAVAGSEGEKPEVDEARALATAVLAAAAGEETAARDLVTPEALEGRSIDLRATVNVAIPAVARVEASIGDVVLDLLLGSRPPANVSQRLYAGHVEPEGGLWDHRECGARRESGRTSGPW</sequence>
<proteinExistence type="predicted"/>
<reference evidence="2" key="1">
    <citation type="submission" date="2023-03" db="EMBL/GenBank/DDBJ databases">
        <title>Massive genome expansion in bonnet fungi (Mycena s.s.) driven by repeated elements and novel gene families across ecological guilds.</title>
        <authorList>
            <consortium name="Lawrence Berkeley National Laboratory"/>
            <person name="Harder C.B."/>
            <person name="Miyauchi S."/>
            <person name="Viragh M."/>
            <person name="Kuo A."/>
            <person name="Thoen E."/>
            <person name="Andreopoulos B."/>
            <person name="Lu D."/>
            <person name="Skrede I."/>
            <person name="Drula E."/>
            <person name="Henrissat B."/>
            <person name="Morin E."/>
            <person name="Kohler A."/>
            <person name="Barry K."/>
            <person name="LaButti K."/>
            <person name="Morin E."/>
            <person name="Salamov A."/>
            <person name="Lipzen A."/>
            <person name="Mereny Z."/>
            <person name="Hegedus B."/>
            <person name="Baldrian P."/>
            <person name="Stursova M."/>
            <person name="Weitz H."/>
            <person name="Taylor A."/>
            <person name="Grigoriev I.V."/>
            <person name="Nagy L.G."/>
            <person name="Martin F."/>
            <person name="Kauserud H."/>
        </authorList>
    </citation>
    <scope>NUCLEOTIDE SEQUENCE</scope>
    <source>
        <strain evidence="2">CBHHK200</strain>
    </source>
</reference>
<comment type="caution">
    <text evidence="2">The sequence shown here is derived from an EMBL/GenBank/DDBJ whole genome shotgun (WGS) entry which is preliminary data.</text>
</comment>
<feature type="region of interest" description="Disordered" evidence="1">
    <location>
        <begin position="21"/>
        <end position="110"/>
    </location>
</feature>
<name>A0AAD6S0N6_9AGAR</name>
<protein>
    <submittedName>
        <fullName evidence="2">Uncharacterized protein</fullName>
    </submittedName>
</protein>
<dbReference type="PANTHER" id="PTHR48125:SF12">
    <property type="entry name" value="AT HOOK TRANSCRIPTION FACTOR FAMILY-RELATED"/>
    <property type="match status" value="1"/>
</dbReference>
<feature type="compositionally biased region" description="Pro residues" evidence="1">
    <location>
        <begin position="49"/>
        <end position="58"/>
    </location>
</feature>
<dbReference type="PANTHER" id="PTHR48125">
    <property type="entry name" value="LP07818P1"/>
    <property type="match status" value="1"/>
</dbReference>
<dbReference type="EMBL" id="JARJCM010000329">
    <property type="protein sequence ID" value="KAJ7018659.1"/>
    <property type="molecule type" value="Genomic_DNA"/>
</dbReference>
<evidence type="ECO:0000256" key="1">
    <source>
        <dbReference type="SAM" id="MobiDB-lite"/>
    </source>
</evidence>
<accession>A0AAD6S0N6</accession>